<gene>
    <name evidence="4" type="ORF">H8S47_09400</name>
</gene>
<evidence type="ECO:0000313" key="5">
    <source>
        <dbReference type="Proteomes" id="UP000597613"/>
    </source>
</evidence>
<dbReference type="SMART" id="SM00862">
    <property type="entry name" value="Trans_reg_C"/>
    <property type="match status" value="1"/>
</dbReference>
<evidence type="ECO:0000256" key="1">
    <source>
        <dbReference type="ARBA" id="ARBA00023125"/>
    </source>
</evidence>
<keyword evidence="1 2" id="KW-0238">DNA-binding</keyword>
<dbReference type="Proteomes" id="UP000597613">
    <property type="component" value="Unassembled WGS sequence"/>
</dbReference>
<feature type="DNA-binding region" description="OmpR/PhoB-type" evidence="2">
    <location>
        <begin position="5"/>
        <end position="103"/>
    </location>
</feature>
<accession>A0ABR7AN62</accession>
<dbReference type="InterPro" id="IPR027417">
    <property type="entry name" value="P-loop_NTPase"/>
</dbReference>
<dbReference type="CDD" id="cd00383">
    <property type="entry name" value="trans_reg_C"/>
    <property type="match status" value="1"/>
</dbReference>
<dbReference type="InterPro" id="IPR001867">
    <property type="entry name" value="OmpR/PhoB-type_DNA-bd"/>
</dbReference>
<evidence type="ECO:0000313" key="4">
    <source>
        <dbReference type="EMBL" id="MBC3941895.1"/>
    </source>
</evidence>
<dbReference type="Pfam" id="PF00486">
    <property type="entry name" value="Trans_reg_C"/>
    <property type="match status" value="1"/>
</dbReference>
<protein>
    <submittedName>
        <fullName evidence="4">Winged helix-turn-helix domain-containing protein</fullName>
    </submittedName>
</protein>
<sequence length="827" mass="87646">MNDSAVHYRFGRFQLILPQLTLTRDGESVKLGGRALNLLAVLAEANGSLVTRLSLLESVWPGQAIDESAIRVHLSAVRKALAEGGAGESAIVNEAGRGYRLALPVVREAHGRVDEAPIVSTGATVATPLPVRLGSVWGRDAIVAALADELGRRRFITIAGPGGIGKTTAALQIAALVSRDAGSTACFVDLAPVDDSANVEAVVASALGLPPSGGDLLDRISASGSAMPTLLLFDNCEQVVDAAAGVVEDLLRTIPSLSVLATSREPLRAEGEWVHRLAALDFPAVEDELDLDAERTYPAVALFGERASAVNGAFRLGPDTMPAVIEICRKLDGMPLAIEFAAARCDLMDPRLIAAGLDDRFGLLTRGRRTALPRHKTLRAVLDWSYMLLEPTAQRLLDRLSLFRSGFDADAAMATAVGAGLSPSAARDALADLVAKSLVGGVTSSRGVRFRLLDTTRHYGLERLDERGEGAEARRVHADHLLSVFENSAAAWEGKAPREWLTAYIGHIEDVRGSLLWANGEGRAPALAVELLIASAALWFHLSLPREFLVHAETAIAAMGGGAVDGGLQIELLSAYGHALWHTRGPVAEMRDAFVRAMALAEATGSDALALRALWGVWAYHILAGDYPDSLPLARRFADAVGPEGDLAGRQTGAHMLALSYHFAGDHDAAASHLDDVLAGDDVPERANHANHAQVDGKIAAMSLMMRLRWLRDGDIAGALELACACADDAVQIDHALSSCYGLAIGCIPVAIAAGNTALAREWIAVLADHTGRHGLDHWATFVAGYRHALDDGEVLAEGTRMQREMFEVAADGFAEVAWNRAVKASA</sequence>
<proteinExistence type="predicted"/>
<feature type="domain" description="OmpR/PhoB-type" evidence="3">
    <location>
        <begin position="5"/>
        <end position="103"/>
    </location>
</feature>
<dbReference type="Gene3D" id="1.10.10.10">
    <property type="entry name" value="Winged helix-like DNA-binding domain superfamily/Winged helix DNA-binding domain"/>
    <property type="match status" value="1"/>
</dbReference>
<organism evidence="4 5">
    <name type="scientific">Sphingomonas albertensis</name>
    <dbReference type="NCBI Taxonomy" id="2762591"/>
    <lineage>
        <taxon>Bacteria</taxon>
        <taxon>Pseudomonadati</taxon>
        <taxon>Pseudomonadota</taxon>
        <taxon>Alphaproteobacteria</taxon>
        <taxon>Sphingomonadales</taxon>
        <taxon>Sphingomonadaceae</taxon>
        <taxon>Sphingomonas</taxon>
    </lineage>
</organism>
<dbReference type="InterPro" id="IPR058852">
    <property type="entry name" value="HTH_77"/>
</dbReference>
<reference evidence="4 5" key="1">
    <citation type="submission" date="2020-08" db="EMBL/GenBank/DDBJ databases">
        <title>Putative novel bacterial strains isolated from necrotic wheat leaf tissues caused by Xanthomonas translucens.</title>
        <authorList>
            <person name="Tambong J.T."/>
        </authorList>
    </citation>
    <scope>NUCLEOTIDE SEQUENCE [LARGE SCALE GENOMIC DNA]</scope>
    <source>
        <strain evidence="5">DOAB 1063</strain>
    </source>
</reference>
<dbReference type="Pfam" id="PF25872">
    <property type="entry name" value="HTH_77"/>
    <property type="match status" value="1"/>
</dbReference>
<dbReference type="PANTHER" id="PTHR47691:SF3">
    <property type="entry name" value="HTH-TYPE TRANSCRIPTIONAL REGULATOR RV0890C-RELATED"/>
    <property type="match status" value="1"/>
</dbReference>
<dbReference type="EMBL" id="JACONT010000017">
    <property type="protein sequence ID" value="MBC3941895.1"/>
    <property type="molecule type" value="Genomic_DNA"/>
</dbReference>
<dbReference type="InterPro" id="IPR016032">
    <property type="entry name" value="Sig_transdc_resp-reg_C-effctor"/>
</dbReference>
<dbReference type="RefSeq" id="WP_187503611.1">
    <property type="nucleotide sequence ID" value="NZ_CP162536.1"/>
</dbReference>
<evidence type="ECO:0000256" key="2">
    <source>
        <dbReference type="PROSITE-ProRule" id="PRU01091"/>
    </source>
</evidence>
<dbReference type="PROSITE" id="PS51755">
    <property type="entry name" value="OMPR_PHOB"/>
    <property type="match status" value="1"/>
</dbReference>
<dbReference type="Gene3D" id="3.40.50.300">
    <property type="entry name" value="P-loop containing nucleotide triphosphate hydrolases"/>
    <property type="match status" value="1"/>
</dbReference>
<dbReference type="SUPFAM" id="SSF52540">
    <property type="entry name" value="P-loop containing nucleoside triphosphate hydrolases"/>
    <property type="match status" value="1"/>
</dbReference>
<name>A0ABR7AN62_9SPHN</name>
<dbReference type="InterPro" id="IPR036388">
    <property type="entry name" value="WH-like_DNA-bd_sf"/>
</dbReference>
<dbReference type="PANTHER" id="PTHR47691">
    <property type="entry name" value="REGULATOR-RELATED"/>
    <property type="match status" value="1"/>
</dbReference>
<evidence type="ECO:0000259" key="3">
    <source>
        <dbReference type="PROSITE" id="PS51755"/>
    </source>
</evidence>
<keyword evidence="5" id="KW-1185">Reference proteome</keyword>
<dbReference type="SUPFAM" id="SSF46894">
    <property type="entry name" value="C-terminal effector domain of the bipartite response regulators"/>
    <property type="match status" value="1"/>
</dbReference>
<comment type="caution">
    <text evidence="4">The sequence shown here is derived from an EMBL/GenBank/DDBJ whole genome shotgun (WGS) entry which is preliminary data.</text>
</comment>